<gene>
    <name evidence="2" type="ORF">CH63R_12966</name>
</gene>
<dbReference type="Proteomes" id="UP000092177">
    <property type="component" value="Chromosome 9"/>
</dbReference>
<sequence>MPSDRRFELFIAAQEIEARTSKLVLWLFWLDNPGSWLRAPPLVPIERWDEVRVPAVWGRYRSGNSSGFVLAAYALAIGDFVTLIAITADIVALGAPWYGAR</sequence>
<evidence type="ECO:0000313" key="3">
    <source>
        <dbReference type="Proteomes" id="UP000092177"/>
    </source>
</evidence>
<comment type="caution">
    <text evidence="2">The sequence shown here is derived from an EMBL/GenBank/DDBJ whole genome shotgun (WGS) entry which is preliminary data.</text>
</comment>
<dbReference type="AlphaFoldDB" id="A0A1B7XVM7"/>
<proteinExistence type="predicted"/>
<keyword evidence="1" id="KW-1133">Transmembrane helix</keyword>
<evidence type="ECO:0000256" key="1">
    <source>
        <dbReference type="SAM" id="Phobius"/>
    </source>
</evidence>
<protein>
    <submittedName>
        <fullName evidence="2">Uncharacterized protein</fullName>
    </submittedName>
</protein>
<name>A0A1B7XVM7_COLHI</name>
<keyword evidence="1" id="KW-0812">Transmembrane</keyword>
<reference evidence="3" key="1">
    <citation type="journal article" date="2017" name="BMC Genomics">
        <title>Gapless genome assembly of Colletotrichum higginsianum reveals chromosome structure and association of transposable elements with secondary metabolite gene clusters.</title>
        <authorList>
            <person name="Dallery J.-F."/>
            <person name="Lapalu N."/>
            <person name="Zampounis A."/>
            <person name="Pigne S."/>
            <person name="Luyten I."/>
            <person name="Amselem J."/>
            <person name="Wittenberg A.H.J."/>
            <person name="Zhou S."/>
            <person name="de Queiroz M.V."/>
            <person name="Robin G.P."/>
            <person name="Auger A."/>
            <person name="Hainaut M."/>
            <person name="Henrissat B."/>
            <person name="Kim K.-T."/>
            <person name="Lee Y.-H."/>
            <person name="Lespinet O."/>
            <person name="Schwartz D.C."/>
            <person name="Thon M.R."/>
            <person name="O'Connell R.J."/>
        </authorList>
    </citation>
    <scope>NUCLEOTIDE SEQUENCE [LARGE SCALE GENOMIC DNA]</scope>
    <source>
        <strain evidence="3">IMI 349063</strain>
    </source>
</reference>
<dbReference type="EMBL" id="LTAN01000009">
    <property type="protein sequence ID" value="OBR03839.1"/>
    <property type="molecule type" value="Genomic_DNA"/>
</dbReference>
<keyword evidence="1" id="KW-0472">Membrane</keyword>
<dbReference type="RefSeq" id="XP_018152357.1">
    <property type="nucleotide sequence ID" value="XM_018307940.1"/>
</dbReference>
<dbReference type="VEuPathDB" id="FungiDB:CH63R_12966"/>
<accession>A0A1B7XVM7</accession>
<dbReference type="GeneID" id="28872047"/>
<keyword evidence="3" id="KW-1185">Reference proteome</keyword>
<evidence type="ECO:0000313" key="2">
    <source>
        <dbReference type="EMBL" id="OBR03839.1"/>
    </source>
</evidence>
<dbReference type="KEGG" id="chig:CH63R_12966"/>
<organism evidence="2 3">
    <name type="scientific">Colletotrichum higginsianum (strain IMI 349063)</name>
    <name type="common">Crucifer anthracnose fungus</name>
    <dbReference type="NCBI Taxonomy" id="759273"/>
    <lineage>
        <taxon>Eukaryota</taxon>
        <taxon>Fungi</taxon>
        <taxon>Dikarya</taxon>
        <taxon>Ascomycota</taxon>
        <taxon>Pezizomycotina</taxon>
        <taxon>Sordariomycetes</taxon>
        <taxon>Hypocreomycetidae</taxon>
        <taxon>Glomerellales</taxon>
        <taxon>Glomerellaceae</taxon>
        <taxon>Colletotrichum</taxon>
        <taxon>Colletotrichum destructivum species complex</taxon>
    </lineage>
</organism>
<feature type="transmembrane region" description="Helical" evidence="1">
    <location>
        <begin position="68"/>
        <end position="98"/>
    </location>
</feature>